<feature type="compositionally biased region" description="Low complexity" evidence="1">
    <location>
        <begin position="45"/>
        <end position="59"/>
    </location>
</feature>
<organism evidence="2 3">
    <name type="scientific">Streptomyces lutosisoli</name>
    <dbReference type="NCBI Taxonomy" id="2665721"/>
    <lineage>
        <taxon>Bacteria</taxon>
        <taxon>Bacillati</taxon>
        <taxon>Actinomycetota</taxon>
        <taxon>Actinomycetes</taxon>
        <taxon>Kitasatosporales</taxon>
        <taxon>Streptomycetaceae</taxon>
        <taxon>Streptomyces</taxon>
    </lineage>
</organism>
<sequence>MRFTPCARTAWHRHTVGQTLHVAEGVGLVATRDGAVVVKRPGEQTTTGTTVDPVTTDRW</sequence>
<dbReference type="InterPro" id="IPR014710">
    <property type="entry name" value="RmlC-like_jellyroll"/>
</dbReference>
<protein>
    <submittedName>
        <fullName evidence="2">Uncharacterized protein</fullName>
    </submittedName>
</protein>
<reference evidence="3" key="1">
    <citation type="journal article" date="2019" name="Int. J. Syst. Evol. Microbiol.">
        <title>The Global Catalogue of Microorganisms (GCM) 10K type strain sequencing project: providing services to taxonomists for standard genome sequencing and annotation.</title>
        <authorList>
            <consortium name="The Broad Institute Genomics Platform"/>
            <consortium name="The Broad Institute Genome Sequencing Center for Infectious Disease"/>
            <person name="Wu L."/>
            <person name="Ma J."/>
        </authorList>
    </citation>
    <scope>NUCLEOTIDE SEQUENCE [LARGE SCALE GENOMIC DNA]</scope>
    <source>
        <strain evidence="3">CGMCC 4.7198</strain>
    </source>
</reference>
<evidence type="ECO:0000256" key="1">
    <source>
        <dbReference type="SAM" id="MobiDB-lite"/>
    </source>
</evidence>
<comment type="caution">
    <text evidence="2">The sequence shown here is derived from an EMBL/GenBank/DDBJ whole genome shotgun (WGS) entry which is preliminary data.</text>
</comment>
<dbReference type="Proteomes" id="UP001596957">
    <property type="component" value="Unassembled WGS sequence"/>
</dbReference>
<dbReference type="InterPro" id="IPR011051">
    <property type="entry name" value="RmlC_Cupin_sf"/>
</dbReference>
<evidence type="ECO:0000313" key="3">
    <source>
        <dbReference type="Proteomes" id="UP001596957"/>
    </source>
</evidence>
<dbReference type="RefSeq" id="WP_381263407.1">
    <property type="nucleotide sequence ID" value="NZ_JBHTBI010000077.1"/>
</dbReference>
<dbReference type="Gene3D" id="2.60.120.10">
    <property type="entry name" value="Jelly Rolls"/>
    <property type="match status" value="1"/>
</dbReference>
<evidence type="ECO:0000313" key="2">
    <source>
        <dbReference type="EMBL" id="MFD0289555.1"/>
    </source>
</evidence>
<keyword evidence="3" id="KW-1185">Reference proteome</keyword>
<dbReference type="EMBL" id="JBHTEC010000009">
    <property type="protein sequence ID" value="MFD0289555.1"/>
    <property type="molecule type" value="Genomic_DNA"/>
</dbReference>
<accession>A0ABW2VYS3</accession>
<feature type="region of interest" description="Disordered" evidence="1">
    <location>
        <begin position="40"/>
        <end position="59"/>
    </location>
</feature>
<dbReference type="SUPFAM" id="SSF51182">
    <property type="entry name" value="RmlC-like cupins"/>
    <property type="match status" value="1"/>
</dbReference>
<name>A0ABW2VYS3_9ACTN</name>
<gene>
    <name evidence="2" type="ORF">ACFQZP_49805</name>
</gene>
<proteinExistence type="predicted"/>